<evidence type="ECO:0000313" key="1">
    <source>
        <dbReference type="EMBL" id="HIX35623.1"/>
    </source>
</evidence>
<proteinExistence type="predicted"/>
<dbReference type="Proteomes" id="UP000824231">
    <property type="component" value="Unassembled WGS sequence"/>
</dbReference>
<sequence>MQITSVHQKALNKTPLPITVTGLQLVGNGDMAGEVNQVQIHGIVISKLR</sequence>
<reference evidence="1" key="1">
    <citation type="journal article" date="2021" name="PeerJ">
        <title>Extensive microbial diversity within the chicken gut microbiome revealed by metagenomics and culture.</title>
        <authorList>
            <person name="Gilroy R."/>
            <person name="Ravi A."/>
            <person name="Getino M."/>
            <person name="Pursley I."/>
            <person name="Horton D.L."/>
            <person name="Alikhan N.F."/>
            <person name="Baker D."/>
            <person name="Gharbi K."/>
            <person name="Hall N."/>
            <person name="Watson M."/>
            <person name="Adriaenssens E.M."/>
            <person name="Foster-Nyarko E."/>
            <person name="Jarju S."/>
            <person name="Secka A."/>
            <person name="Antonio M."/>
            <person name="Oren A."/>
            <person name="Chaudhuri R.R."/>
            <person name="La Ragione R."/>
            <person name="Hildebrand F."/>
            <person name="Pallen M.J."/>
        </authorList>
    </citation>
    <scope>NUCLEOTIDE SEQUENCE</scope>
    <source>
        <strain evidence="1">ChiSxjej3B15-572</strain>
    </source>
</reference>
<evidence type="ECO:0000313" key="2">
    <source>
        <dbReference type="Proteomes" id="UP000824231"/>
    </source>
</evidence>
<reference evidence="1" key="2">
    <citation type="submission" date="2021-04" db="EMBL/GenBank/DDBJ databases">
        <authorList>
            <person name="Gilroy R."/>
        </authorList>
    </citation>
    <scope>NUCLEOTIDE SEQUENCE</scope>
    <source>
        <strain evidence="1">ChiSxjej3B15-572</strain>
    </source>
</reference>
<protein>
    <submittedName>
        <fullName evidence="1">Uncharacterized protein</fullName>
    </submittedName>
</protein>
<gene>
    <name evidence="1" type="ORF">H9856_04415</name>
</gene>
<name>A0A9D1VIP0_9LACO</name>
<organism evidence="1 2">
    <name type="scientific">Candidatus Limosilactobacillus merdigallinarum</name>
    <dbReference type="NCBI Taxonomy" id="2838652"/>
    <lineage>
        <taxon>Bacteria</taxon>
        <taxon>Bacillati</taxon>
        <taxon>Bacillota</taxon>
        <taxon>Bacilli</taxon>
        <taxon>Lactobacillales</taxon>
        <taxon>Lactobacillaceae</taxon>
        <taxon>Limosilactobacillus</taxon>
    </lineage>
</organism>
<comment type="caution">
    <text evidence="1">The sequence shown here is derived from an EMBL/GenBank/DDBJ whole genome shotgun (WGS) entry which is preliminary data.</text>
</comment>
<accession>A0A9D1VIP0</accession>
<dbReference type="EMBL" id="DXFH01000015">
    <property type="protein sequence ID" value="HIX35623.1"/>
    <property type="molecule type" value="Genomic_DNA"/>
</dbReference>
<dbReference type="AlphaFoldDB" id="A0A9D1VIP0"/>